<dbReference type="CDD" id="cd01830">
    <property type="entry name" value="XynE_like"/>
    <property type="match status" value="1"/>
</dbReference>
<reference evidence="2 3" key="1">
    <citation type="submission" date="2019-04" db="EMBL/GenBank/DDBJ databases">
        <title>Kribbella sp. NEAU-THZ 27 nov., a novel actinomycete isolated from soil.</title>
        <authorList>
            <person name="Duan L."/>
        </authorList>
    </citation>
    <scope>NUCLEOTIDE SEQUENCE [LARGE SCALE GENOMIC DNA]</scope>
    <source>
        <strain evidence="3">NEAU-THZ27</strain>
    </source>
</reference>
<dbReference type="PANTHER" id="PTHR43784">
    <property type="entry name" value="GDSL-LIKE LIPASE/ACYLHYDROLASE, PUTATIVE (AFU_ORTHOLOGUE AFUA_2G00820)-RELATED"/>
    <property type="match status" value="1"/>
</dbReference>
<comment type="caution">
    <text evidence="2">The sequence shown here is derived from an EMBL/GenBank/DDBJ whole genome shotgun (WGS) entry which is preliminary data.</text>
</comment>
<dbReference type="PANTHER" id="PTHR43784:SF2">
    <property type="entry name" value="GDSL-LIKE LIPASE_ACYLHYDROLASE, PUTATIVE (AFU_ORTHOLOGUE AFUA_2G00820)-RELATED"/>
    <property type="match status" value="1"/>
</dbReference>
<dbReference type="InterPro" id="IPR053140">
    <property type="entry name" value="GDSL_Rv0518-like"/>
</dbReference>
<accession>A0A4V5UY53</accession>
<dbReference type="GO" id="GO:0016787">
    <property type="term" value="F:hydrolase activity"/>
    <property type="evidence" value="ECO:0007669"/>
    <property type="project" value="UniProtKB-KW"/>
</dbReference>
<feature type="domain" description="SGNH hydrolase-type esterase" evidence="1">
    <location>
        <begin position="169"/>
        <end position="358"/>
    </location>
</feature>
<dbReference type="AlphaFoldDB" id="A0A4V5UY53"/>
<dbReference type="Pfam" id="PF13472">
    <property type="entry name" value="Lipase_GDSL_2"/>
    <property type="match status" value="1"/>
</dbReference>
<dbReference type="Proteomes" id="UP000305836">
    <property type="component" value="Unassembled WGS sequence"/>
</dbReference>
<keyword evidence="2" id="KW-0378">Hydrolase</keyword>
<dbReference type="InterPro" id="IPR013830">
    <property type="entry name" value="SGNH_hydro"/>
</dbReference>
<proteinExistence type="predicted"/>
<dbReference type="InterPro" id="IPR036514">
    <property type="entry name" value="SGNH_hydro_sf"/>
</dbReference>
<gene>
    <name evidence="2" type="ORF">FDA38_05785</name>
</gene>
<evidence type="ECO:0000259" key="1">
    <source>
        <dbReference type="Pfam" id="PF13472"/>
    </source>
</evidence>
<dbReference type="Gene3D" id="3.40.50.1110">
    <property type="entry name" value="SGNH hydrolase"/>
    <property type="match status" value="1"/>
</dbReference>
<dbReference type="OrthoDB" id="1828825at2"/>
<dbReference type="SUPFAM" id="SSF52266">
    <property type="entry name" value="SGNH hydrolase"/>
    <property type="match status" value="1"/>
</dbReference>
<evidence type="ECO:0000313" key="3">
    <source>
        <dbReference type="Proteomes" id="UP000305836"/>
    </source>
</evidence>
<organism evidence="2 3">
    <name type="scientific">Kribbella jiaozuonensis</name>
    <dbReference type="NCBI Taxonomy" id="2575441"/>
    <lineage>
        <taxon>Bacteria</taxon>
        <taxon>Bacillati</taxon>
        <taxon>Actinomycetota</taxon>
        <taxon>Actinomycetes</taxon>
        <taxon>Propionibacteriales</taxon>
        <taxon>Kribbellaceae</taxon>
        <taxon>Kribbella</taxon>
    </lineage>
</organism>
<name>A0A4V5UY53_9ACTN</name>
<keyword evidence="3" id="KW-1185">Reference proteome</keyword>
<evidence type="ECO:0000313" key="2">
    <source>
        <dbReference type="EMBL" id="TKK83463.1"/>
    </source>
</evidence>
<sequence length="368" mass="37993">MTALQPPNANQNWSRQGFTNQSVRQVIRLSAGGAEVRIRISNQYGVQPLELTGATVARAAKGSAVVPGSVQSVRFGGASTVSVPAGGQVVGDAVALPGLTSGTQLAVTLYFAHSTGPATFHEFGAAGASYRAVGDQLEAGGAAYRETSGGWYFLAGVDVTPAGTGSVVAFGDSITNGYAAPPGQRYPDLLAARSGRPVLNAGLGGNRLLNDSACYGESGLTRFDRDVLDQPGVRTAIVLIGINDLGYPEIAPTSCTTPNPPITPAQLIAGYRTLIQAAHSRGIRIVGVTLTPFRGASVYTAHSAQLRTAVNTWIATSGEFDAVADFAAALADPADPTRLAPKYDSGDHLHPNEAGYRVMADAVDLKTL</sequence>
<protein>
    <submittedName>
        <fullName evidence="2">SGNH/GDSL hydrolase family protein</fullName>
    </submittedName>
</protein>
<dbReference type="EMBL" id="SZPZ01000001">
    <property type="protein sequence ID" value="TKK83463.1"/>
    <property type="molecule type" value="Genomic_DNA"/>
</dbReference>